<comment type="caution">
    <text evidence="1">The sequence shown here is derived from an EMBL/GenBank/DDBJ whole genome shotgun (WGS) entry which is preliminary data.</text>
</comment>
<name>A0ABP3G349_9ACTN</name>
<dbReference type="EMBL" id="BAAABM010000016">
    <property type="protein sequence ID" value="GAA0333083.1"/>
    <property type="molecule type" value="Genomic_DNA"/>
</dbReference>
<dbReference type="Proteomes" id="UP001501822">
    <property type="component" value="Unassembled WGS sequence"/>
</dbReference>
<keyword evidence="2" id="KW-1185">Reference proteome</keyword>
<dbReference type="RefSeq" id="WP_252802467.1">
    <property type="nucleotide sequence ID" value="NZ_BAAABM010000016.1"/>
</dbReference>
<sequence>MSAIRCDLAGLLREGARGYHPAEASINLLIDHGIWLRRQDFAGAFVVFNDEQSAAVIDWRQAIKALDAGDLPCSTSEAKILRLAAALDDGPGVVLREVLIGLDAHNIRLVAQAVLHANGTTNGTVTVPEPGRFPPGVRVLDAADNVLQNGQDEQRP</sequence>
<protein>
    <submittedName>
        <fullName evidence="1">Uncharacterized protein</fullName>
    </submittedName>
</protein>
<proteinExistence type="predicted"/>
<gene>
    <name evidence="1" type="ORF">GCM10010151_23590</name>
</gene>
<evidence type="ECO:0000313" key="2">
    <source>
        <dbReference type="Proteomes" id="UP001501822"/>
    </source>
</evidence>
<evidence type="ECO:0000313" key="1">
    <source>
        <dbReference type="EMBL" id="GAA0333083.1"/>
    </source>
</evidence>
<reference evidence="2" key="1">
    <citation type="journal article" date="2019" name="Int. J. Syst. Evol. Microbiol.">
        <title>The Global Catalogue of Microorganisms (GCM) 10K type strain sequencing project: providing services to taxonomists for standard genome sequencing and annotation.</title>
        <authorList>
            <consortium name="The Broad Institute Genomics Platform"/>
            <consortium name="The Broad Institute Genome Sequencing Center for Infectious Disease"/>
            <person name="Wu L."/>
            <person name="Ma J."/>
        </authorList>
    </citation>
    <scope>NUCLEOTIDE SEQUENCE [LARGE SCALE GENOMIC DNA]</scope>
    <source>
        <strain evidence="2">JCM 3146</strain>
    </source>
</reference>
<organism evidence="1 2">
    <name type="scientific">Actinoallomurus spadix</name>
    <dbReference type="NCBI Taxonomy" id="79912"/>
    <lineage>
        <taxon>Bacteria</taxon>
        <taxon>Bacillati</taxon>
        <taxon>Actinomycetota</taxon>
        <taxon>Actinomycetes</taxon>
        <taxon>Streptosporangiales</taxon>
        <taxon>Thermomonosporaceae</taxon>
        <taxon>Actinoallomurus</taxon>
    </lineage>
</organism>
<accession>A0ABP3G349</accession>